<reference evidence="8" key="1">
    <citation type="journal article" date="2019" name="Int. J. Syst. Evol. Microbiol.">
        <title>The Global Catalogue of Microorganisms (GCM) 10K type strain sequencing project: providing services to taxonomists for standard genome sequencing and annotation.</title>
        <authorList>
            <consortium name="The Broad Institute Genomics Platform"/>
            <consortium name="The Broad Institute Genome Sequencing Center for Infectious Disease"/>
            <person name="Wu L."/>
            <person name="Ma J."/>
        </authorList>
    </citation>
    <scope>NUCLEOTIDE SEQUENCE [LARGE SCALE GENOMIC DNA]</scope>
    <source>
        <strain evidence="8">ZS-35-S2</strain>
    </source>
</reference>
<dbReference type="Gene3D" id="3.40.190.10">
    <property type="entry name" value="Periplasmic binding protein-like II"/>
    <property type="match status" value="1"/>
</dbReference>
<evidence type="ECO:0000256" key="4">
    <source>
        <dbReference type="SAM" id="Coils"/>
    </source>
</evidence>
<evidence type="ECO:0000256" key="2">
    <source>
        <dbReference type="ARBA" id="ARBA00022448"/>
    </source>
</evidence>
<keyword evidence="4" id="KW-0175">Coiled coil</keyword>
<name>A0ABW1K1N2_9ACTN</name>
<feature type="chain" id="PRO_5045103159" evidence="5">
    <location>
        <begin position="22"/>
        <end position="537"/>
    </location>
</feature>
<comment type="caution">
    <text evidence="7">The sequence shown here is derived from an EMBL/GenBank/DDBJ whole genome shotgun (WGS) entry which is preliminary data.</text>
</comment>
<proteinExistence type="inferred from homology"/>
<keyword evidence="3 5" id="KW-0732">Signal</keyword>
<dbReference type="InterPro" id="IPR030678">
    <property type="entry name" value="Peptide/Ni-bd"/>
</dbReference>
<dbReference type="Proteomes" id="UP001596203">
    <property type="component" value="Unassembled WGS sequence"/>
</dbReference>
<evidence type="ECO:0000313" key="8">
    <source>
        <dbReference type="Proteomes" id="UP001596203"/>
    </source>
</evidence>
<protein>
    <submittedName>
        <fullName evidence="7">ABC transporter substrate-binding protein</fullName>
    </submittedName>
</protein>
<dbReference type="Gene3D" id="3.90.76.10">
    <property type="entry name" value="Dipeptide-binding Protein, Domain 1"/>
    <property type="match status" value="1"/>
</dbReference>
<dbReference type="PANTHER" id="PTHR30290">
    <property type="entry name" value="PERIPLASMIC BINDING COMPONENT OF ABC TRANSPORTER"/>
    <property type="match status" value="1"/>
</dbReference>
<feature type="signal peptide" evidence="5">
    <location>
        <begin position="1"/>
        <end position="21"/>
    </location>
</feature>
<dbReference type="CDD" id="cd00995">
    <property type="entry name" value="PBP2_NikA_DppA_OppA_like"/>
    <property type="match status" value="1"/>
</dbReference>
<dbReference type="RefSeq" id="WP_377418052.1">
    <property type="nucleotide sequence ID" value="NZ_JBHSPR010000006.1"/>
</dbReference>
<feature type="coiled-coil region" evidence="4">
    <location>
        <begin position="462"/>
        <end position="494"/>
    </location>
</feature>
<accession>A0ABW1K1N2</accession>
<comment type="similarity">
    <text evidence="1">Belongs to the bacterial solute-binding protein 5 family.</text>
</comment>
<dbReference type="InterPro" id="IPR000914">
    <property type="entry name" value="SBP_5_dom"/>
</dbReference>
<dbReference type="Gene3D" id="3.10.105.10">
    <property type="entry name" value="Dipeptide-binding Protein, Domain 3"/>
    <property type="match status" value="1"/>
</dbReference>
<evidence type="ECO:0000256" key="5">
    <source>
        <dbReference type="SAM" id="SignalP"/>
    </source>
</evidence>
<dbReference type="SUPFAM" id="SSF53850">
    <property type="entry name" value="Periplasmic binding protein-like II"/>
    <property type="match status" value="1"/>
</dbReference>
<keyword evidence="2" id="KW-0813">Transport</keyword>
<organism evidence="7 8">
    <name type="scientific">Plantactinospora solaniradicis</name>
    <dbReference type="NCBI Taxonomy" id="1723736"/>
    <lineage>
        <taxon>Bacteria</taxon>
        <taxon>Bacillati</taxon>
        <taxon>Actinomycetota</taxon>
        <taxon>Actinomycetes</taxon>
        <taxon>Micromonosporales</taxon>
        <taxon>Micromonosporaceae</taxon>
        <taxon>Plantactinospora</taxon>
    </lineage>
</organism>
<dbReference type="InterPro" id="IPR039424">
    <property type="entry name" value="SBP_5"/>
</dbReference>
<evidence type="ECO:0000256" key="3">
    <source>
        <dbReference type="ARBA" id="ARBA00022729"/>
    </source>
</evidence>
<dbReference type="PIRSF" id="PIRSF002741">
    <property type="entry name" value="MppA"/>
    <property type="match status" value="1"/>
</dbReference>
<evidence type="ECO:0000313" key="7">
    <source>
        <dbReference type="EMBL" id="MFC6015666.1"/>
    </source>
</evidence>
<gene>
    <name evidence="7" type="ORF">ACFP2T_05625</name>
</gene>
<dbReference type="PANTHER" id="PTHR30290:SF9">
    <property type="entry name" value="OLIGOPEPTIDE-BINDING PROTEIN APPA"/>
    <property type="match status" value="1"/>
</dbReference>
<evidence type="ECO:0000256" key="1">
    <source>
        <dbReference type="ARBA" id="ARBA00005695"/>
    </source>
</evidence>
<evidence type="ECO:0000259" key="6">
    <source>
        <dbReference type="Pfam" id="PF00496"/>
    </source>
</evidence>
<dbReference type="EMBL" id="JBHSPR010000006">
    <property type="protein sequence ID" value="MFC6015666.1"/>
    <property type="molecule type" value="Genomic_DNA"/>
</dbReference>
<dbReference type="Pfam" id="PF00496">
    <property type="entry name" value="SBP_bac_5"/>
    <property type="match status" value="1"/>
</dbReference>
<dbReference type="PROSITE" id="PS51257">
    <property type="entry name" value="PROKAR_LIPOPROTEIN"/>
    <property type="match status" value="1"/>
</dbReference>
<keyword evidence="8" id="KW-1185">Reference proteome</keyword>
<feature type="domain" description="Solute-binding protein family 5" evidence="6">
    <location>
        <begin position="83"/>
        <end position="439"/>
    </location>
</feature>
<sequence>MFRNRIRTAVVGLTVATLAVGGCTGPSTDSNGTTGTAAGQALNIYLYQEPAGVFSPIAPVNGPDGQVMSFIYEGLLGVDPDYKLQPRLAESYQVSPDATTFTFTLRPGLKWSDGTPFTAKDVLFTYNLMANPKTTSSTAGNYTGVAGVPDFASGKASSISGFSAPDDRTFVIKAAKPNFGLLALIGTVWILPEHILGKDGPEAVSKNPFFRKPTVGMGPYTFVEYKTNQYVHITANANYRNQAKVKDVYLKPMTSDNATAQLGNGGIDIASYSPSDIETVAGFGNVATQEKPGAGFVRIALNQSKPYFKDVRVRQAFLYALDRKQIVQTVLAGKAEVRLSNFAKANEPAGLNEYAQDVNKAKQLLAAAGWDANREIQLQWVQGQRDRDATSTIVQSQLAAVGVKVKLVNIQAAEITKTYTEKSYDMVLYGGGNYAVDSSTINGITACANAYPAGGNINFFCNEQLDQLMAQANSTADEAQRKSLYEQAAKLENEQVDLMWLYSPYGLWAVNKRVQGFRAAGSQDAMFWDPASWSISG</sequence>